<feature type="transmembrane region" description="Helical" evidence="1">
    <location>
        <begin position="15"/>
        <end position="35"/>
    </location>
</feature>
<dbReference type="OrthoDB" id="1819956at2"/>
<proteinExistence type="predicted"/>
<keyword evidence="3" id="KW-1185">Reference proteome</keyword>
<dbReference type="Proteomes" id="UP000004259">
    <property type="component" value="Unassembled WGS sequence"/>
</dbReference>
<evidence type="ECO:0000313" key="2">
    <source>
        <dbReference type="EMBL" id="EGC03907.1"/>
    </source>
</evidence>
<evidence type="ECO:0000313" key="3">
    <source>
        <dbReference type="Proteomes" id="UP000004259"/>
    </source>
</evidence>
<protein>
    <submittedName>
        <fullName evidence="2">Putative lipoprotein</fullName>
    </submittedName>
</protein>
<sequence length="168" mass="19336">MKEKYKKDTISRNKTPLLVACIVFLAIACVLKIYSDRTGKNLDLYMILSLGAMFYCALFPVWTSVFTADDNAVTFGRVFRKKIPYSSIRSIDIQTEKRTYRRNRHDYSYVAEIITFHCEDGDHSFAGMIEPSRKSLTYVQGSTGVSAEDKANSAFSRLKYFIESKRYL</sequence>
<organism evidence="2 3">
    <name type="scientific">Ruminococcus albus 8</name>
    <dbReference type="NCBI Taxonomy" id="246199"/>
    <lineage>
        <taxon>Bacteria</taxon>
        <taxon>Bacillati</taxon>
        <taxon>Bacillota</taxon>
        <taxon>Clostridia</taxon>
        <taxon>Eubacteriales</taxon>
        <taxon>Oscillospiraceae</taxon>
        <taxon>Ruminococcus</taxon>
    </lineage>
</organism>
<feature type="transmembrane region" description="Helical" evidence="1">
    <location>
        <begin position="42"/>
        <end position="62"/>
    </location>
</feature>
<keyword evidence="2" id="KW-0449">Lipoprotein</keyword>
<name>E9SA05_RUMAL</name>
<dbReference type="AlphaFoldDB" id="E9SA05"/>
<reference evidence="2 3" key="1">
    <citation type="submission" date="2011-02" db="EMBL/GenBank/DDBJ databases">
        <authorList>
            <person name="Nelson K.E."/>
            <person name="Sutton G."/>
            <person name="Torralba M."/>
            <person name="Durkin S."/>
            <person name="Harkins D."/>
            <person name="Montgomery R."/>
            <person name="Ziemer C."/>
            <person name="Klaassens E."/>
            <person name="Ocuiv P."/>
            <person name="Morrison M."/>
        </authorList>
    </citation>
    <scope>NUCLEOTIDE SEQUENCE [LARGE SCALE GENOMIC DNA]</scope>
    <source>
        <strain evidence="2 3">8</strain>
    </source>
</reference>
<keyword evidence="1" id="KW-1133">Transmembrane helix</keyword>
<dbReference type="STRING" id="246199.CUS_6456"/>
<gene>
    <name evidence="2" type="ORF">CUS_6456</name>
</gene>
<dbReference type="PROSITE" id="PS51257">
    <property type="entry name" value="PROKAR_LIPOPROTEIN"/>
    <property type="match status" value="1"/>
</dbReference>
<keyword evidence="1" id="KW-0812">Transmembrane</keyword>
<keyword evidence="1" id="KW-0472">Membrane</keyword>
<dbReference type="RefSeq" id="WP_002847906.1">
    <property type="nucleotide sequence ID" value="NZ_ADKM02000050.1"/>
</dbReference>
<accession>E9SA05</accession>
<dbReference type="EMBL" id="ADKM02000050">
    <property type="protein sequence ID" value="EGC03907.1"/>
    <property type="molecule type" value="Genomic_DNA"/>
</dbReference>
<evidence type="ECO:0000256" key="1">
    <source>
        <dbReference type="SAM" id="Phobius"/>
    </source>
</evidence>
<comment type="caution">
    <text evidence="2">The sequence shown here is derived from an EMBL/GenBank/DDBJ whole genome shotgun (WGS) entry which is preliminary data.</text>
</comment>